<protein>
    <submittedName>
        <fullName evidence="2">Wsv303-like protein</fullName>
    </submittedName>
</protein>
<reference evidence="2" key="1">
    <citation type="submission" date="2022-10" db="EMBL/GenBank/DDBJ databases">
        <title>Genome sequences of endogenous nimaviruses in decapod crustaceans.</title>
        <authorList>
            <person name="Kawato S."/>
            <person name="Nozaki R."/>
            <person name="Kondo H."/>
            <person name="Hirono I."/>
        </authorList>
    </citation>
    <scope>NUCLEOTIDE SEQUENCE</scope>
    <source>
        <strain evidence="2">Okinawa2016</strain>
    </source>
</reference>
<feature type="compositionally biased region" description="Basic and acidic residues" evidence="1">
    <location>
        <begin position="585"/>
        <end position="600"/>
    </location>
</feature>
<evidence type="ECO:0000256" key="1">
    <source>
        <dbReference type="SAM" id="MobiDB-lite"/>
    </source>
</evidence>
<dbReference type="InterPro" id="IPR012295">
    <property type="entry name" value="TBP_dom_sf"/>
</dbReference>
<name>A0A9C7C893_9VIRU</name>
<sequence length="743" mass="86193">MNKGMEKIAHNCYTRDNLCIGITLDFGKNHQNVYFTSKNKKMHLIDKTIMVKSLNETSQKQFTALRLREEFPPCSILIFSMGSVIIVGLRKLGLTPLSVLQAVSAIADTQEHPITIANVEIVNVVSTFNLFKLNFLDLKEFFRKNKIAYTHVPDSFPGLFFKVLVPIRHLKKGETIGGYYTQAAKEREAGNGDAVKKYFRGKTVLIFQVGKCTILGACGGDDIHVIFKMLFGFFWYFIDKSVHLTDDEFENGKCTYHLPPLSWYLMTDFFLRTVPGYQYKPSVVLANLISENYPINRHCAVSNLPIAINRLVLTKDCMLRQTVRENPEVWFLNQLQVPIIPLLTKAHLKKHTTLFEKELAQLSTVQEKSTHRLTVQQCYKQLLQLHNLTQISRKLEEALLKNIPVSDRAKHLFEGFEEYLPVTEGITSSPESLKPKTLPQFQKQQQYHHSQSMYSKEYKGDEIRSKHKMRIQRLNQLEEIYDLVTKIAKEGRCDEIAKFLGVDSYIISGLLNKNVPIPIKESSIFSKDYTHMTPAQAFFNKGLYNKYGQAEVSHESRRGILDFMINTKCEYDARIHQTTTNNNQYDDKEKRKKKDSEKNDNVVVVDDDDDEEEEQQGTKIYLDVQAIENFLKEQVQHGIIFAPLSNYRTQHHQSLQTRLILEDIKRKTNCHQPSFSLDQELLNENSFYKKSENIVHRECCECKLKNVNQLYSQILTSTNKMKRNEDNMDNMIERKRKKIKHSK</sequence>
<dbReference type="SUPFAM" id="SSF55945">
    <property type="entry name" value="TATA-box binding protein-like"/>
    <property type="match status" value="1"/>
</dbReference>
<feature type="compositionally biased region" description="Acidic residues" evidence="1">
    <location>
        <begin position="605"/>
        <end position="615"/>
    </location>
</feature>
<evidence type="ECO:0000313" key="2">
    <source>
        <dbReference type="EMBL" id="BDT62354.1"/>
    </source>
</evidence>
<dbReference type="Gene3D" id="3.30.310.10">
    <property type="entry name" value="TATA-Binding Protein"/>
    <property type="match status" value="2"/>
</dbReference>
<proteinExistence type="predicted"/>
<organism evidence="2">
    <name type="scientific">Melicertus latisulcatus majanivirus</name>
    <dbReference type="NCBI Taxonomy" id="2984277"/>
    <lineage>
        <taxon>Viruses</taxon>
        <taxon>Viruses incertae sedis</taxon>
        <taxon>Naldaviricetes</taxon>
        <taxon>Nimaviridae</taxon>
    </lineage>
</organism>
<accession>A0A9C7C893</accession>
<feature type="region of interest" description="Disordered" evidence="1">
    <location>
        <begin position="580"/>
        <end position="616"/>
    </location>
</feature>
<dbReference type="EMBL" id="LC738874">
    <property type="protein sequence ID" value="BDT62354.1"/>
    <property type="molecule type" value="Genomic_DNA"/>
</dbReference>